<protein>
    <submittedName>
        <fullName evidence="5">ATP-binding protein</fullName>
    </submittedName>
</protein>
<evidence type="ECO:0000256" key="1">
    <source>
        <dbReference type="SAM" id="Coils"/>
    </source>
</evidence>
<dbReference type="Gene3D" id="3.40.50.300">
    <property type="entry name" value="P-loop containing nucleotide triphosphate hydrolases"/>
    <property type="match status" value="2"/>
</dbReference>
<feature type="domain" description="Helicase HerA central" evidence="3">
    <location>
        <begin position="332"/>
        <end position="577"/>
    </location>
</feature>
<feature type="region of interest" description="Disordered" evidence="2">
    <location>
        <begin position="768"/>
        <end position="790"/>
    </location>
</feature>
<keyword evidence="1" id="KW-0175">Coiled coil</keyword>
<proteinExistence type="predicted"/>
<dbReference type="Pfam" id="PF01935">
    <property type="entry name" value="DUF87"/>
    <property type="match status" value="1"/>
</dbReference>
<dbReference type="EMBL" id="JAMDNP010000141">
    <property type="protein sequence ID" value="MCY9764962.1"/>
    <property type="molecule type" value="Genomic_DNA"/>
</dbReference>
<evidence type="ECO:0000313" key="6">
    <source>
        <dbReference type="Proteomes" id="UP001527181"/>
    </source>
</evidence>
<keyword evidence="5" id="KW-0547">Nucleotide-binding</keyword>
<dbReference type="PANTHER" id="PTHR42957:SF1">
    <property type="entry name" value="HELICASE MJ1565-RELATED"/>
    <property type="match status" value="1"/>
</dbReference>
<dbReference type="InterPro" id="IPR008571">
    <property type="entry name" value="HerA-like"/>
</dbReference>
<sequence length="790" mass="91214">MSRYHVLPWLIPHGVCYEIQTVMNARIHYFKDETAWGNIITLLKRPWYECLFFQPWISWELVADGAEIKYRVWAPNKELGSLFQSKYYSEHPEVEIREVANEPLDFKRPHAGTKLHLDRHYVIPLKSYHNDVVDSQAELISLLERLTDNEEIIVQFTVKPIYRTERAFKKAFRELHSEENTDESAKTENEMYKTAIQGKKSRMLARVSVRIVAFAEDYKQAKNLIDACSGSFGQFSSGELNEIKARRWWQIIRPLFRFEFQKRIHSLSMPHKKVVFSSEELAMMLRLPSGKIGSNKLARMKMRRTPLPLELMYKSANDNSLVYLGENEYHGVKQPVHLDLRALNRHMAVWGGTMMGKSTLLYSLMEDIANLRTDENKFGFTVIDPHGSLAIDVASRIPKDKQHLIRYVRFKDGQFPFNVYDVDFASTPDKIAQNVADVCKRVFKDFWGPNIDDNFMNGGIALQLVGEANIDNLRKVLDDDEYRAEILERLSEFDPLERQLKMFLSRYDELDERTKEPKINSTLNKLRKLTLSGSIGGILRANTNGIKWREGMDQGYFNIFDLSGLTIDERKFIGSVCLTFSQLAMLSREDAYAKGMPMPLHPIIVDEAPTFLDQSADAVQSFADEARKYNNPLILGMQGLEEQVPDQVASAIFRNFGTLIAYRVGNPADAIKIYEGMKIDTLSAEDFQRVEPNYAYMRTAIGRETTLPFLVKMKPPSEAKYRDDVPTMINTSLQLAMDQEIQEVGVKAKQLEEREKIEREEINKFAEEEVSRDVDEDVQEEDDLAIFMDD</sequence>
<dbReference type="InterPro" id="IPR002789">
    <property type="entry name" value="HerA_central"/>
</dbReference>
<dbReference type="RefSeq" id="WP_005551988.1">
    <property type="nucleotide sequence ID" value="NZ_JAMDLX010000197.1"/>
</dbReference>
<reference evidence="5 6" key="1">
    <citation type="submission" date="2022-05" db="EMBL/GenBank/DDBJ databases">
        <title>Genome Sequencing of Bee-Associated Microbes.</title>
        <authorList>
            <person name="Dunlap C."/>
        </authorList>
    </citation>
    <scope>NUCLEOTIDE SEQUENCE [LARGE SCALE GENOMIC DNA]</scope>
    <source>
        <strain evidence="5 6">NRRL B-04010</strain>
    </source>
</reference>
<dbReference type="Proteomes" id="UP001527181">
    <property type="component" value="Unassembled WGS sequence"/>
</dbReference>
<keyword evidence="6" id="KW-1185">Reference proteome</keyword>
<evidence type="ECO:0000313" key="5">
    <source>
        <dbReference type="EMBL" id="MCY9764962.1"/>
    </source>
</evidence>
<evidence type="ECO:0000259" key="4">
    <source>
        <dbReference type="Pfam" id="PF26449"/>
    </source>
</evidence>
<evidence type="ECO:0000259" key="3">
    <source>
        <dbReference type="Pfam" id="PF01935"/>
    </source>
</evidence>
<organism evidence="5 6">
    <name type="scientific">Paenibacillus alvei</name>
    <name type="common">Bacillus alvei</name>
    <dbReference type="NCBI Taxonomy" id="44250"/>
    <lineage>
        <taxon>Bacteria</taxon>
        <taxon>Bacillati</taxon>
        <taxon>Bacillota</taxon>
        <taxon>Bacilli</taxon>
        <taxon>Bacillales</taxon>
        <taxon>Paenibacillaceae</taxon>
        <taxon>Paenibacillus</taxon>
    </lineage>
</organism>
<dbReference type="PANTHER" id="PTHR42957">
    <property type="entry name" value="HELICASE MJ1565-RELATED"/>
    <property type="match status" value="1"/>
</dbReference>
<dbReference type="GO" id="GO:0005524">
    <property type="term" value="F:ATP binding"/>
    <property type="evidence" value="ECO:0007669"/>
    <property type="project" value="UniProtKB-KW"/>
</dbReference>
<accession>A0ABT4H7K8</accession>
<dbReference type="InterPro" id="IPR058441">
    <property type="entry name" value="DUF8128"/>
</dbReference>
<dbReference type="Pfam" id="PF26449">
    <property type="entry name" value="DUF8128"/>
    <property type="match status" value="1"/>
</dbReference>
<evidence type="ECO:0000256" key="2">
    <source>
        <dbReference type="SAM" id="MobiDB-lite"/>
    </source>
</evidence>
<feature type="domain" description="DUF8128" evidence="4">
    <location>
        <begin position="55"/>
        <end position="293"/>
    </location>
</feature>
<dbReference type="GeneID" id="94492179"/>
<dbReference type="InterPro" id="IPR027417">
    <property type="entry name" value="P-loop_NTPase"/>
</dbReference>
<feature type="coiled-coil region" evidence="1">
    <location>
        <begin position="741"/>
        <end position="768"/>
    </location>
</feature>
<gene>
    <name evidence="5" type="ORF">M5X12_31180</name>
</gene>
<feature type="compositionally biased region" description="Acidic residues" evidence="2">
    <location>
        <begin position="774"/>
        <end position="790"/>
    </location>
</feature>
<keyword evidence="5" id="KW-0067">ATP-binding</keyword>
<dbReference type="SUPFAM" id="SSF52540">
    <property type="entry name" value="P-loop containing nucleoside triphosphate hydrolases"/>
    <property type="match status" value="1"/>
</dbReference>
<comment type="caution">
    <text evidence="5">The sequence shown here is derived from an EMBL/GenBank/DDBJ whole genome shotgun (WGS) entry which is preliminary data.</text>
</comment>
<name>A0ABT4H7K8_PAEAL</name>